<protein>
    <submittedName>
        <fullName evidence="2">Uncharacterized protein</fullName>
    </submittedName>
</protein>
<feature type="compositionally biased region" description="Basic and acidic residues" evidence="1">
    <location>
        <begin position="156"/>
        <end position="176"/>
    </location>
</feature>
<dbReference type="GeneID" id="20714521"/>
<evidence type="ECO:0000313" key="2">
    <source>
        <dbReference type="EMBL" id="BAM40107.1"/>
    </source>
</evidence>
<sequence length="360" mass="42862">MAYQTFERNGYEENLMDEFIHDPKIRFYFNQLDVLGDITEACPTKNLDKTNVGLVKVGAKPLSGIRGLYFTKGMWKVKFLDNDYEVITCIFRYHDKETLVKSYHIAHSFLKKVIMYKRHIHEDDGTILEELNDYQLVELDERKSKENGINKLRQFRQSETRYRRSPPEEKNNYRKTIHDSFERSESLDSLYEREKKKKKRKKSNGSININLVKSPGMKEKPRKLTKFESKFLKYCDYSTIDMINHIMDQNRESRLMDHGKTFTLKHGLYDINPRESDGEYNDVCTNGYMFPYLNGENLQRRFGQQNVTETREFWTAVREPGTVKNQNALTRKVIERISQENHKRIEGRGQPSKESYKFDY</sequence>
<dbReference type="Proteomes" id="UP000003786">
    <property type="component" value="Chromosome 2"/>
</dbReference>
<dbReference type="AlphaFoldDB" id="J4CCW6"/>
<proteinExistence type="predicted"/>
<feature type="region of interest" description="Disordered" evidence="1">
    <location>
        <begin position="148"/>
        <end position="176"/>
    </location>
</feature>
<feature type="region of interest" description="Disordered" evidence="1">
    <location>
        <begin position="190"/>
        <end position="213"/>
    </location>
</feature>
<dbReference type="RefSeq" id="XP_009690408.1">
    <property type="nucleotide sequence ID" value="XM_009692113.1"/>
</dbReference>
<name>J4CCW6_THEOR</name>
<dbReference type="KEGG" id="tot:TOT_020000370"/>
<dbReference type="OMA" id="KGMWKVK"/>
<dbReference type="EMBL" id="AP011947">
    <property type="protein sequence ID" value="BAM40107.1"/>
    <property type="molecule type" value="Genomic_DNA"/>
</dbReference>
<gene>
    <name evidence="2" type="ORF">TOT_020000370</name>
</gene>
<reference evidence="2 3" key="1">
    <citation type="journal article" date="2012" name="MBio">
        <title>Comparative genome analysis of three eukaryotic parasites with differing abilities to transform leukocytes reveals key mediators of Theileria-induced leukocyte transformation.</title>
        <authorList>
            <person name="Hayashida K."/>
            <person name="Hara Y."/>
            <person name="Abe T."/>
            <person name="Yamasaki C."/>
            <person name="Toyoda A."/>
            <person name="Kosuge T."/>
            <person name="Suzuki Y."/>
            <person name="Sato Y."/>
            <person name="Kawashima S."/>
            <person name="Katayama T."/>
            <person name="Wakaguri H."/>
            <person name="Inoue N."/>
            <person name="Homma K."/>
            <person name="Tada-Umezaki M."/>
            <person name="Yagi Y."/>
            <person name="Fujii Y."/>
            <person name="Habara T."/>
            <person name="Kanehisa M."/>
            <person name="Watanabe H."/>
            <person name="Ito K."/>
            <person name="Gojobori T."/>
            <person name="Sugawara H."/>
            <person name="Imanishi T."/>
            <person name="Weir W."/>
            <person name="Gardner M."/>
            <person name="Pain A."/>
            <person name="Shiels B."/>
            <person name="Hattori M."/>
            <person name="Nene V."/>
            <person name="Sugimoto C."/>
        </authorList>
    </citation>
    <scope>NUCLEOTIDE SEQUENCE [LARGE SCALE GENOMIC DNA]</scope>
    <source>
        <strain evidence="2 3">Shintoku</strain>
    </source>
</reference>
<dbReference type="VEuPathDB" id="PiroplasmaDB:TOT_020000370"/>
<keyword evidence="3" id="KW-1185">Reference proteome</keyword>
<evidence type="ECO:0000256" key="1">
    <source>
        <dbReference type="SAM" id="MobiDB-lite"/>
    </source>
</evidence>
<accession>J4CCW6</accession>
<evidence type="ECO:0000313" key="3">
    <source>
        <dbReference type="Proteomes" id="UP000003786"/>
    </source>
</evidence>
<organism evidence="2 3">
    <name type="scientific">Theileria orientalis strain Shintoku</name>
    <dbReference type="NCBI Taxonomy" id="869250"/>
    <lineage>
        <taxon>Eukaryota</taxon>
        <taxon>Sar</taxon>
        <taxon>Alveolata</taxon>
        <taxon>Apicomplexa</taxon>
        <taxon>Aconoidasida</taxon>
        <taxon>Piroplasmida</taxon>
        <taxon>Theileriidae</taxon>
        <taxon>Theileria</taxon>
    </lineage>
</organism>
<dbReference type="OrthoDB" id="360720at2759"/>
<dbReference type="eggNOG" id="ENOG502SZYC">
    <property type="taxonomic scope" value="Eukaryota"/>
</dbReference>